<feature type="domain" description="Flagellar basal-body/hook protein C-terminal" evidence="6">
    <location>
        <begin position="335"/>
        <end position="370"/>
    </location>
</feature>
<dbReference type="AlphaFoldDB" id="A0A0F8XVC9"/>
<dbReference type="GO" id="GO:0009424">
    <property type="term" value="C:bacterial-type flagellum hook"/>
    <property type="evidence" value="ECO:0007669"/>
    <property type="project" value="InterPro"/>
</dbReference>
<feature type="domain" description="Flagellar hook-associated protein FlgK helical" evidence="7">
    <location>
        <begin position="4"/>
        <end position="203"/>
    </location>
</feature>
<dbReference type="InterPro" id="IPR053927">
    <property type="entry name" value="FlgK_helical"/>
</dbReference>
<dbReference type="GO" id="GO:0005198">
    <property type="term" value="F:structural molecule activity"/>
    <property type="evidence" value="ECO:0007669"/>
    <property type="project" value="InterPro"/>
</dbReference>
<evidence type="ECO:0000256" key="2">
    <source>
        <dbReference type="ARBA" id="ARBA00004613"/>
    </source>
</evidence>
<gene>
    <name evidence="8" type="ORF">LCGC14_2897650</name>
</gene>
<sequence>SGLTLASRLSSMQSGFDLLAGNPGDPAIQANALSAAEDMATALNKTNTDLAETRTAVKAGITRDVESLNTLLQDVADLNSEIARQQPGSATRAALEDEIGTRLDELSGLMDFTLRRDAQGRAEIFTRGGSALVQGQTAETVSYDAQNGTLSVGNLDITPGSSSARSFSEGSLAGGFELQNEILPQMQLQLDEFARALIVGFEQAEGLAPGVAGLFTDAGAAYDPAQLEGLAGRIGVNDAVRPEAGGDLWRIRDGVGAAAEGPAGDSTLIRSYLGVLDTPQGFDKSAALGETARLDDYAAGLLAAQQSVRVDAQNDLASLSLGADTIAAQRSGLQGVNVDDELQQLIMIEQSYAANSQVLQTLNEMMQTLLASV</sequence>
<feature type="non-terminal residue" evidence="8">
    <location>
        <position position="1"/>
    </location>
</feature>
<protein>
    <submittedName>
        <fullName evidence="8">Uncharacterized protein</fullName>
    </submittedName>
</protein>
<evidence type="ECO:0000256" key="3">
    <source>
        <dbReference type="ARBA" id="ARBA00009677"/>
    </source>
</evidence>
<dbReference type="Pfam" id="PF06429">
    <property type="entry name" value="Flg_bbr_C"/>
    <property type="match status" value="1"/>
</dbReference>
<keyword evidence="5" id="KW-0975">Bacterial flagellum</keyword>
<dbReference type="PANTHER" id="PTHR30033">
    <property type="entry name" value="FLAGELLAR HOOK-ASSOCIATED PROTEIN 1"/>
    <property type="match status" value="1"/>
</dbReference>
<comment type="subcellular location">
    <subcellularLocation>
        <location evidence="1">Bacterial flagellum</location>
    </subcellularLocation>
    <subcellularLocation>
        <location evidence="2">Secreted</location>
    </subcellularLocation>
</comment>
<dbReference type="GO" id="GO:0044780">
    <property type="term" value="P:bacterial-type flagellum assembly"/>
    <property type="evidence" value="ECO:0007669"/>
    <property type="project" value="InterPro"/>
</dbReference>
<evidence type="ECO:0000256" key="4">
    <source>
        <dbReference type="ARBA" id="ARBA00022525"/>
    </source>
</evidence>
<keyword evidence="4" id="KW-0964">Secreted</keyword>
<dbReference type="Pfam" id="PF22638">
    <property type="entry name" value="FlgK_D1"/>
    <property type="match status" value="1"/>
</dbReference>
<name>A0A0F8XVC9_9ZZZZ</name>
<evidence type="ECO:0000259" key="7">
    <source>
        <dbReference type="Pfam" id="PF22638"/>
    </source>
</evidence>
<proteinExistence type="inferred from homology"/>
<dbReference type="GO" id="GO:0005576">
    <property type="term" value="C:extracellular region"/>
    <property type="evidence" value="ECO:0007669"/>
    <property type="project" value="UniProtKB-SubCell"/>
</dbReference>
<comment type="caution">
    <text evidence="8">The sequence shown here is derived from an EMBL/GenBank/DDBJ whole genome shotgun (WGS) entry which is preliminary data.</text>
</comment>
<dbReference type="SUPFAM" id="SSF64518">
    <property type="entry name" value="Phase 1 flagellin"/>
    <property type="match status" value="1"/>
</dbReference>
<evidence type="ECO:0000259" key="6">
    <source>
        <dbReference type="Pfam" id="PF06429"/>
    </source>
</evidence>
<evidence type="ECO:0000256" key="5">
    <source>
        <dbReference type="ARBA" id="ARBA00023143"/>
    </source>
</evidence>
<comment type="similarity">
    <text evidence="3">Belongs to the flagella basal body rod proteins family.</text>
</comment>
<dbReference type="InterPro" id="IPR010930">
    <property type="entry name" value="Flg_bb/hook_C_dom"/>
</dbReference>
<organism evidence="8">
    <name type="scientific">marine sediment metagenome</name>
    <dbReference type="NCBI Taxonomy" id="412755"/>
    <lineage>
        <taxon>unclassified sequences</taxon>
        <taxon>metagenomes</taxon>
        <taxon>ecological metagenomes</taxon>
    </lineage>
</organism>
<dbReference type="InterPro" id="IPR002371">
    <property type="entry name" value="FlgK"/>
</dbReference>
<evidence type="ECO:0000313" key="8">
    <source>
        <dbReference type="EMBL" id="KKK73057.1"/>
    </source>
</evidence>
<dbReference type="PANTHER" id="PTHR30033:SF2">
    <property type="entry name" value="FLAGELLAR HOOK PROTEIN"/>
    <property type="match status" value="1"/>
</dbReference>
<accession>A0A0F8XVC9</accession>
<dbReference type="EMBL" id="LAZR01056962">
    <property type="protein sequence ID" value="KKK73057.1"/>
    <property type="molecule type" value="Genomic_DNA"/>
</dbReference>
<evidence type="ECO:0000256" key="1">
    <source>
        <dbReference type="ARBA" id="ARBA00004365"/>
    </source>
</evidence>
<reference evidence="8" key="1">
    <citation type="journal article" date="2015" name="Nature">
        <title>Complex archaea that bridge the gap between prokaryotes and eukaryotes.</title>
        <authorList>
            <person name="Spang A."/>
            <person name="Saw J.H."/>
            <person name="Jorgensen S.L."/>
            <person name="Zaremba-Niedzwiedzka K."/>
            <person name="Martijn J."/>
            <person name="Lind A.E."/>
            <person name="van Eijk R."/>
            <person name="Schleper C."/>
            <person name="Guy L."/>
            <person name="Ettema T.J."/>
        </authorList>
    </citation>
    <scope>NUCLEOTIDE SEQUENCE</scope>
</reference>